<dbReference type="AlphaFoldDB" id="A0A2N8UD91"/>
<evidence type="ECO:0000313" key="3">
    <source>
        <dbReference type="Proteomes" id="UP000239563"/>
    </source>
</evidence>
<reference evidence="2 3" key="1">
    <citation type="submission" date="2017-02" db="EMBL/GenBank/DDBJ databases">
        <authorList>
            <person name="Peterson S.W."/>
        </authorList>
    </citation>
    <scope>NUCLEOTIDE SEQUENCE [LARGE SCALE GENOMIC DNA]</scope>
    <source>
        <strain evidence="2 3">SRS1_H2-8</strain>
    </source>
</reference>
<dbReference type="EMBL" id="LT795059">
    <property type="protein sequence ID" value="SJX62761.1"/>
    <property type="molecule type" value="Genomic_DNA"/>
</dbReference>
<accession>A0A2N8UD91</accession>
<gene>
    <name evidence="2" type="ORF">SRS1_11023</name>
</gene>
<organism evidence="2 3">
    <name type="scientific">Sporisorium reilianum f. sp. reilianum</name>
    <dbReference type="NCBI Taxonomy" id="72559"/>
    <lineage>
        <taxon>Eukaryota</taxon>
        <taxon>Fungi</taxon>
        <taxon>Dikarya</taxon>
        <taxon>Basidiomycota</taxon>
        <taxon>Ustilaginomycotina</taxon>
        <taxon>Ustilaginomycetes</taxon>
        <taxon>Ustilaginales</taxon>
        <taxon>Ustilaginaceae</taxon>
        <taxon>Sporisorium</taxon>
    </lineage>
</organism>
<proteinExistence type="predicted"/>
<feature type="region of interest" description="Disordered" evidence="1">
    <location>
        <begin position="194"/>
        <end position="213"/>
    </location>
</feature>
<evidence type="ECO:0000256" key="1">
    <source>
        <dbReference type="SAM" id="MobiDB-lite"/>
    </source>
</evidence>
<feature type="region of interest" description="Disordered" evidence="1">
    <location>
        <begin position="315"/>
        <end position="357"/>
    </location>
</feature>
<protein>
    <submittedName>
        <fullName evidence="2">Uncharacterized protein</fullName>
    </submittedName>
</protein>
<dbReference type="Proteomes" id="UP000239563">
    <property type="component" value="Chromosome VI"/>
</dbReference>
<sequence length="405" mass="43852">MVKATTTSMNAWQHLYRALLRSSAASVRFCRPAARNTRRYLRDEFAGSLAADREAATSASSHDNGASSSNAIACDHATTSNAPLCSEQLRRQTHNTLAFHLSASLLRSSTSDRPWSAANTSAFEHADQTLAPLKRPRGTSTHTQHGQPHPPATDTLATPSTERDPRRQPTTATRLAHRVMANLSSLTYHHLSPHTQMQTRAHLKQNSARKPQKLSSLARVLGKIEADAGEPAQSSSSSVGLESAFGAGKGGDETLNALHMKLGFLMPSAKPARGPVSARLKEWDGQAADKIASEGSLRQMEADLATVERLLQQHDADAKQRGGAKQQQQPKLGKEAQQLKTEAEGLRRKIKSASKALAQAEAREQLESIAVGHLADLVAAAQDSEQVMLGKTRWMRRKSGEFLPP</sequence>
<evidence type="ECO:0000313" key="2">
    <source>
        <dbReference type="EMBL" id="SJX62761.1"/>
    </source>
</evidence>
<name>A0A2N8UD91_9BASI</name>
<feature type="region of interest" description="Disordered" evidence="1">
    <location>
        <begin position="122"/>
        <end position="173"/>
    </location>
</feature>